<feature type="compositionally biased region" description="Pro residues" evidence="1">
    <location>
        <begin position="45"/>
        <end position="54"/>
    </location>
</feature>
<proteinExistence type="predicted"/>
<evidence type="ECO:0000256" key="1">
    <source>
        <dbReference type="SAM" id="MobiDB-lite"/>
    </source>
</evidence>
<accession>A0A6J4K5Z7</accession>
<evidence type="ECO:0000256" key="2">
    <source>
        <dbReference type="SAM" id="SignalP"/>
    </source>
</evidence>
<keyword evidence="2" id="KW-0732">Signal</keyword>
<sequence>MPRASSAGVLVAALALAACDGARIAAPAVAPDAGPAIRARRDPRPPALPTPPDGGPVGLVPIPFPVDTVLELP</sequence>
<organism evidence="3">
    <name type="scientific">uncultured Gemmatimonadaceae bacterium</name>
    <dbReference type="NCBI Taxonomy" id="246130"/>
    <lineage>
        <taxon>Bacteria</taxon>
        <taxon>Pseudomonadati</taxon>
        <taxon>Gemmatimonadota</taxon>
        <taxon>Gemmatimonadia</taxon>
        <taxon>Gemmatimonadales</taxon>
        <taxon>Gemmatimonadaceae</taxon>
        <taxon>environmental samples</taxon>
    </lineage>
</organism>
<dbReference type="PROSITE" id="PS51257">
    <property type="entry name" value="PROKAR_LIPOPROTEIN"/>
    <property type="match status" value="1"/>
</dbReference>
<protein>
    <submittedName>
        <fullName evidence="3">Uncharacterized protein</fullName>
    </submittedName>
</protein>
<dbReference type="AlphaFoldDB" id="A0A6J4K5Z7"/>
<name>A0A6J4K5Z7_9BACT</name>
<gene>
    <name evidence="3" type="ORF">AVDCRST_MAG11-538</name>
</gene>
<dbReference type="EMBL" id="CADCTU010000117">
    <property type="protein sequence ID" value="CAA9296691.1"/>
    <property type="molecule type" value="Genomic_DNA"/>
</dbReference>
<feature type="signal peptide" evidence="2">
    <location>
        <begin position="1"/>
        <end position="17"/>
    </location>
</feature>
<reference evidence="3" key="1">
    <citation type="submission" date="2020-02" db="EMBL/GenBank/DDBJ databases">
        <authorList>
            <person name="Meier V. D."/>
        </authorList>
    </citation>
    <scope>NUCLEOTIDE SEQUENCE</scope>
    <source>
        <strain evidence="3">AVDCRST_MAG11</strain>
    </source>
</reference>
<evidence type="ECO:0000313" key="3">
    <source>
        <dbReference type="EMBL" id="CAA9296691.1"/>
    </source>
</evidence>
<feature type="region of interest" description="Disordered" evidence="1">
    <location>
        <begin position="32"/>
        <end position="60"/>
    </location>
</feature>
<feature type="chain" id="PRO_5026705472" evidence="2">
    <location>
        <begin position="18"/>
        <end position="73"/>
    </location>
</feature>